<comment type="subcellular location">
    <subcellularLocation>
        <location evidence="2">Cell membrane</location>
        <topology evidence="2">Lipid-anchor</topology>
        <topology evidence="2">GPI-anchor</topology>
    </subcellularLocation>
</comment>
<feature type="compositionally biased region" description="Basic and acidic residues" evidence="9">
    <location>
        <begin position="308"/>
        <end position="335"/>
    </location>
</feature>
<keyword evidence="5" id="KW-0732">Signal</keyword>
<protein>
    <submittedName>
        <fullName evidence="11">Variant surface glycoprotein 3265</fullName>
    </submittedName>
</protein>
<feature type="region of interest" description="Disordered" evidence="9">
    <location>
        <begin position="69"/>
        <end position="100"/>
    </location>
</feature>
<reference evidence="11" key="1">
    <citation type="submission" date="2013-02" db="EMBL/GenBank/DDBJ databases">
        <authorList>
            <person name="Cross G.A.M."/>
            <person name="Kim H.-S."/>
            <person name="Wickstead B."/>
        </authorList>
    </citation>
    <scope>NUCLEOTIDE SEQUENCE</scope>
    <source>
        <strain evidence="11">Lister 427</strain>
    </source>
</reference>
<dbReference type="AlphaFoldDB" id="M4T8V2"/>
<accession>M4T8V2</accession>
<evidence type="ECO:0000256" key="7">
    <source>
        <dbReference type="ARBA" id="ARBA00023180"/>
    </source>
</evidence>
<feature type="domain" description="Trypanosome variant surface glycoprotein B-type N-terminal" evidence="10">
    <location>
        <begin position="15"/>
        <end position="257"/>
    </location>
</feature>
<keyword evidence="4" id="KW-0336">GPI-anchor</keyword>
<evidence type="ECO:0000256" key="4">
    <source>
        <dbReference type="ARBA" id="ARBA00022622"/>
    </source>
</evidence>
<feature type="region of interest" description="Disordered" evidence="9">
    <location>
        <begin position="1"/>
        <end position="20"/>
    </location>
</feature>
<evidence type="ECO:0000256" key="3">
    <source>
        <dbReference type="ARBA" id="ARBA00022475"/>
    </source>
</evidence>
<comment type="function">
    <text evidence="1">VSG forms a coat on the surface of the parasite. The trypanosome evades the immune response of the host by expressing a series of antigenically distinct VSGs from an estimated 1000 VSG genes.</text>
</comment>
<dbReference type="InterPro" id="IPR027446">
    <property type="entry name" value="VSG_C_dom_sf"/>
</dbReference>
<dbReference type="SUPFAM" id="SSF118251">
    <property type="entry name" value="Variant surface glycoprotein MITAT 1.2, VSG 221, C-terminal domain"/>
    <property type="match status" value="1"/>
</dbReference>
<feature type="non-terminal residue" evidence="11">
    <location>
        <position position="1"/>
    </location>
</feature>
<feature type="region of interest" description="Disordered" evidence="9">
    <location>
        <begin position="308"/>
        <end position="358"/>
    </location>
</feature>
<keyword evidence="6" id="KW-0472">Membrane</keyword>
<evidence type="ECO:0000256" key="2">
    <source>
        <dbReference type="ARBA" id="ARBA00004609"/>
    </source>
</evidence>
<evidence type="ECO:0000256" key="8">
    <source>
        <dbReference type="ARBA" id="ARBA00023288"/>
    </source>
</evidence>
<dbReference type="GO" id="GO:0005886">
    <property type="term" value="C:plasma membrane"/>
    <property type="evidence" value="ECO:0007669"/>
    <property type="project" value="UniProtKB-SubCell"/>
</dbReference>
<reference evidence="11" key="2">
    <citation type="journal article" date="2014" name="Mol. Biochem. Parasitol.">
        <title>Capturing the variant surface glycoprotein repertoire (the VSGnome) of Trypanosoma brucei Lister 427.</title>
        <authorList>
            <person name="Cross G.A."/>
            <person name="Kim H.S."/>
            <person name="Wickstead B."/>
        </authorList>
    </citation>
    <scope>NUCLEOTIDE SEQUENCE</scope>
    <source>
        <strain evidence="11">Lister 427</strain>
    </source>
</reference>
<evidence type="ECO:0000313" key="11">
    <source>
        <dbReference type="EMBL" id="AGH59305.1"/>
    </source>
</evidence>
<keyword evidence="8" id="KW-0449">Lipoprotein</keyword>
<evidence type="ECO:0000256" key="5">
    <source>
        <dbReference type="ARBA" id="ARBA00022729"/>
    </source>
</evidence>
<keyword evidence="7" id="KW-0325">Glycoprotein</keyword>
<dbReference type="EMBL" id="KC611874">
    <property type="protein sequence ID" value="AGH59305.1"/>
    <property type="molecule type" value="Genomic_DNA"/>
</dbReference>
<dbReference type="GO" id="GO:0098552">
    <property type="term" value="C:side of membrane"/>
    <property type="evidence" value="ECO:0007669"/>
    <property type="project" value="UniProtKB-KW"/>
</dbReference>
<evidence type="ECO:0000256" key="1">
    <source>
        <dbReference type="ARBA" id="ARBA00002523"/>
    </source>
</evidence>
<evidence type="ECO:0000256" key="6">
    <source>
        <dbReference type="ARBA" id="ARBA00023136"/>
    </source>
</evidence>
<name>M4T8V2_9TRYP</name>
<proteinExistence type="predicted"/>
<sequence>VGRKESRDEKSTDEHGRNKFVPVKDSELKAFVHKRLEEIYNATTATAGALLTAKENIKKETKAARDALVAARTGSAGRQQPTQDSFATRNKTCTGNSQPGAGSSLAADIACICNAGSGHGTNICGAGAGSSTWADQSTATATQALESWANIYAACKKQSSAHTHKLAHLPSQIHAVVKIILTNEQTHANLKLKLGNGQPANCYGAGSSAACVDYTAVVGSDGPDKIPWIKNLNTAISSLATAVRQRSRLDSLRGQLQTQTQLAWQAAALLKLPSSPTAANPKQVSTLAQSKAACAEKKTNCNNECEWKGTDDKGVCKSKGGEGETNKRTGEKPKEGTTTTGCAKHRTVKAAWEKEKNS</sequence>
<feature type="compositionally biased region" description="Polar residues" evidence="9">
    <location>
        <begin position="76"/>
        <end position="100"/>
    </location>
</feature>
<evidence type="ECO:0000259" key="10">
    <source>
        <dbReference type="Pfam" id="PF13206"/>
    </source>
</evidence>
<evidence type="ECO:0000256" key="9">
    <source>
        <dbReference type="SAM" id="MobiDB-lite"/>
    </source>
</evidence>
<keyword evidence="3" id="KW-1003">Cell membrane</keyword>
<organism evidence="11">
    <name type="scientific">Trypanosoma brucei</name>
    <dbReference type="NCBI Taxonomy" id="5691"/>
    <lineage>
        <taxon>Eukaryota</taxon>
        <taxon>Discoba</taxon>
        <taxon>Euglenozoa</taxon>
        <taxon>Kinetoplastea</taxon>
        <taxon>Metakinetoplastina</taxon>
        <taxon>Trypanosomatida</taxon>
        <taxon>Trypanosomatidae</taxon>
        <taxon>Trypanosoma</taxon>
    </lineage>
</organism>
<dbReference type="InterPro" id="IPR025932">
    <property type="entry name" value="Trypano_VSG_B_N_dom"/>
</dbReference>
<dbReference type="Pfam" id="PF13206">
    <property type="entry name" value="VSG_B"/>
    <property type="match status" value="1"/>
</dbReference>